<reference evidence="10 11" key="1">
    <citation type="journal article" date="2015" name="Genome Biol. Evol.">
        <title>Found and Lost: The Fates of Horizontally Acquired Genes in Arthropod-Symbiotic Spiroplasma.</title>
        <authorList>
            <person name="Lo W.S."/>
            <person name="Gasparich G.E."/>
            <person name="Kuo C.H."/>
        </authorList>
    </citation>
    <scope>NUCLEOTIDE SEQUENCE [LARGE SCALE GENOMIC DNA]</scope>
    <source>
        <strain evidence="11">TDA-040725-5</strain>
    </source>
</reference>
<accession>A0A0H3XI91</accession>
<dbReference type="InterPro" id="IPR036458">
    <property type="entry name" value="Na:dicarbo_symporter_sf"/>
</dbReference>
<feature type="transmembrane region" description="Helical" evidence="9">
    <location>
        <begin position="253"/>
        <end position="281"/>
    </location>
</feature>
<sequence length="511" mass="55582">MQVNFLAEDKINPLHEFVSISTWQSLVAILIFVGLVAGLWYLIRKTKIRFVYRILIGLGVGLVFGIVIQAINSFPYDNTNSSNSMINPVDKDKNPNPIYVLWVQELSIWVDMIKKIFMNAILMLTVPVVFLAIVRTVSKQSASKKSGQAAFITVVILLVNVAVAFLITFFIGMAIKIGNGFTVEGSGTRSGEAVKPIPQIIWDYVPSNFVDTFTKTAIIPVMVIATLIGYAVKKLSKRHAEDMDKVRAGFERWWTICMSMLMVVVKIMPYAVMAMITNAIITRPIGYLAKIGIVIGVAYLCLVVALCWHSLSLFCFGINPAKWWRFAIRPVIQGFTTQSSNATLPLTMETLRDQIKVKEDLVGIAAPLSTSMGLTACAGVQSGIIISFIMSSGVVPFDATNFFMALIVTIIASLGIAGVPGTAAVVTAGVLGGIGYGALYEPVYSIIGVLDGLFDMGRTAVNVSGGVQATTIAAKLTGQLETNDLLLVKRRKKNQVVEQQEIPPSEPDTEL</sequence>
<dbReference type="AlphaFoldDB" id="A0A0H3XI91"/>
<evidence type="ECO:0000256" key="6">
    <source>
        <dbReference type="ARBA" id="ARBA00022989"/>
    </source>
</evidence>
<evidence type="ECO:0000256" key="7">
    <source>
        <dbReference type="ARBA" id="ARBA00023136"/>
    </source>
</evidence>
<feature type="transmembrane region" description="Helical" evidence="9">
    <location>
        <begin position="287"/>
        <end position="316"/>
    </location>
</feature>
<keyword evidence="7 9" id="KW-0472">Membrane</keyword>
<feature type="transmembrane region" description="Helical" evidence="9">
    <location>
        <begin position="402"/>
        <end position="431"/>
    </location>
</feature>
<gene>
    <name evidence="10" type="ORF">SERIO_v1c06090</name>
</gene>
<dbReference type="PANTHER" id="PTHR42865">
    <property type="entry name" value="PROTON/GLUTAMATE-ASPARTATE SYMPORTER"/>
    <property type="match status" value="1"/>
</dbReference>
<dbReference type="STRING" id="315358.SERIO_v1c06090"/>
<feature type="transmembrane region" description="Helical" evidence="9">
    <location>
        <begin position="116"/>
        <end position="137"/>
    </location>
</feature>
<feature type="transmembrane region" description="Helical" evidence="9">
    <location>
        <begin position="50"/>
        <end position="71"/>
    </location>
</feature>
<keyword evidence="6 9" id="KW-1133">Transmembrane helix</keyword>
<evidence type="ECO:0000256" key="4">
    <source>
        <dbReference type="ARBA" id="ARBA00022448"/>
    </source>
</evidence>
<evidence type="ECO:0000313" key="11">
    <source>
        <dbReference type="Proteomes" id="UP000035661"/>
    </source>
</evidence>
<dbReference type="Gene3D" id="1.10.3860.10">
    <property type="entry name" value="Sodium:dicarboxylate symporter"/>
    <property type="match status" value="1"/>
</dbReference>
<keyword evidence="11" id="KW-1185">Reference proteome</keyword>
<evidence type="ECO:0000256" key="2">
    <source>
        <dbReference type="ARBA" id="ARBA00006148"/>
    </source>
</evidence>
<dbReference type="GO" id="GO:0005886">
    <property type="term" value="C:plasma membrane"/>
    <property type="evidence" value="ECO:0007669"/>
    <property type="project" value="TreeGrafter"/>
</dbReference>
<dbReference type="Pfam" id="PF00375">
    <property type="entry name" value="SDF"/>
    <property type="match status" value="1"/>
</dbReference>
<comment type="similarity">
    <text evidence="2">Belongs to the dicarboxylate/amino acid:cation symporter (DAACS) (TC 2.A.23) family.</text>
</comment>
<organism evidence="10 11">
    <name type="scientific">Spiroplasma eriocheiris</name>
    <dbReference type="NCBI Taxonomy" id="315358"/>
    <lineage>
        <taxon>Bacteria</taxon>
        <taxon>Bacillati</taxon>
        <taxon>Mycoplasmatota</taxon>
        <taxon>Mollicutes</taxon>
        <taxon>Entomoplasmatales</taxon>
        <taxon>Spiroplasmataceae</taxon>
        <taxon>Spiroplasma</taxon>
    </lineage>
</organism>
<dbReference type="Proteomes" id="UP000035661">
    <property type="component" value="Chromosome"/>
</dbReference>
<comment type="subcellular location">
    <subcellularLocation>
        <location evidence="1">Membrane</location>
        <topology evidence="1">Multi-pass membrane protein</topology>
    </subcellularLocation>
</comment>
<keyword evidence="5 9" id="KW-0812">Transmembrane</keyword>
<evidence type="ECO:0000256" key="8">
    <source>
        <dbReference type="ARBA" id="ARBA00031293"/>
    </source>
</evidence>
<dbReference type="InterPro" id="IPR001991">
    <property type="entry name" value="Na-dicarboxylate_symporter"/>
</dbReference>
<protein>
    <recommendedName>
        <fullName evidence="3">L-cystine uptake protein TcyP</fullName>
    </recommendedName>
    <alternativeName>
        <fullName evidence="8">Transporter of cystine TcyP</fullName>
    </alternativeName>
</protein>
<evidence type="ECO:0000256" key="9">
    <source>
        <dbReference type="SAM" id="Phobius"/>
    </source>
</evidence>
<feature type="transmembrane region" description="Helical" evidence="9">
    <location>
        <begin position="149"/>
        <end position="175"/>
    </location>
</feature>
<dbReference type="PANTHER" id="PTHR42865:SF5">
    <property type="entry name" value="L-CYSTINE TRANSPORTER TCYP"/>
    <property type="match status" value="1"/>
</dbReference>
<dbReference type="RefSeq" id="WP_047791414.1">
    <property type="nucleotide sequence ID" value="NZ_CP011856.1"/>
</dbReference>
<evidence type="ECO:0000256" key="5">
    <source>
        <dbReference type="ARBA" id="ARBA00022692"/>
    </source>
</evidence>
<feature type="transmembrane region" description="Helical" evidence="9">
    <location>
        <begin position="361"/>
        <end position="390"/>
    </location>
</feature>
<proteinExistence type="inferred from homology"/>
<dbReference type="SUPFAM" id="SSF118215">
    <property type="entry name" value="Proton glutamate symport protein"/>
    <property type="match status" value="1"/>
</dbReference>
<feature type="transmembrane region" description="Helical" evidence="9">
    <location>
        <begin position="212"/>
        <end position="232"/>
    </location>
</feature>
<evidence type="ECO:0000313" key="10">
    <source>
        <dbReference type="EMBL" id="AKM54180.1"/>
    </source>
</evidence>
<dbReference type="EMBL" id="CP011856">
    <property type="protein sequence ID" value="AKM54180.1"/>
    <property type="molecule type" value="Genomic_DNA"/>
</dbReference>
<feature type="transmembrane region" description="Helical" evidence="9">
    <location>
        <begin position="20"/>
        <end position="43"/>
    </location>
</feature>
<reference evidence="11" key="2">
    <citation type="submission" date="2015-06" db="EMBL/GenBank/DDBJ databases">
        <title>Complete genome sequence of Spiroplasma eriocheiris TDA-040725-5 (DSM 21848).</title>
        <authorList>
            <person name="Lo W.-S."/>
            <person name="Kuo C.-H."/>
        </authorList>
    </citation>
    <scope>NUCLEOTIDE SEQUENCE [LARGE SCALE GENOMIC DNA]</scope>
    <source>
        <strain evidence="11">TDA-040725-5</strain>
    </source>
</reference>
<keyword evidence="4" id="KW-0813">Transport</keyword>
<dbReference type="GO" id="GO:0015184">
    <property type="term" value="F:L-cystine transmembrane transporter activity"/>
    <property type="evidence" value="ECO:0007669"/>
    <property type="project" value="TreeGrafter"/>
</dbReference>
<dbReference type="GO" id="GO:0015293">
    <property type="term" value="F:symporter activity"/>
    <property type="evidence" value="ECO:0007669"/>
    <property type="project" value="InterPro"/>
</dbReference>
<name>A0A0H3XI91_9MOLU</name>
<dbReference type="KEGG" id="seri:SERIO_v1c06090"/>
<evidence type="ECO:0000256" key="1">
    <source>
        <dbReference type="ARBA" id="ARBA00004141"/>
    </source>
</evidence>
<evidence type="ECO:0000256" key="3">
    <source>
        <dbReference type="ARBA" id="ARBA00022031"/>
    </source>
</evidence>
<dbReference type="PATRIC" id="fig|743698.3.peg.609"/>